<evidence type="ECO:0000256" key="3">
    <source>
        <dbReference type="ARBA" id="ARBA00023002"/>
    </source>
</evidence>
<gene>
    <name evidence="5" type="ORF">D6D54_01530</name>
</gene>
<dbReference type="GO" id="GO:0005829">
    <property type="term" value="C:cytosol"/>
    <property type="evidence" value="ECO:0007669"/>
    <property type="project" value="TreeGrafter"/>
</dbReference>
<organism evidence="5 6">
    <name type="scientific">Spiroplasma poulsonii</name>
    <dbReference type="NCBI Taxonomy" id="2138"/>
    <lineage>
        <taxon>Bacteria</taxon>
        <taxon>Bacillati</taxon>
        <taxon>Mycoplasmatota</taxon>
        <taxon>Mollicutes</taxon>
        <taxon>Entomoplasmatales</taxon>
        <taxon>Spiroplasmataceae</taxon>
        <taxon>Spiroplasma</taxon>
    </lineage>
</organism>
<dbReference type="InterPro" id="IPR002347">
    <property type="entry name" value="SDR_fam"/>
</dbReference>
<dbReference type="EMBL" id="RAHC01000001">
    <property type="protein sequence ID" value="RUP78173.1"/>
    <property type="molecule type" value="Genomic_DNA"/>
</dbReference>
<dbReference type="InterPro" id="IPR036291">
    <property type="entry name" value="NAD(P)-bd_dom_sf"/>
</dbReference>
<dbReference type="SUPFAM" id="SSF51735">
    <property type="entry name" value="NAD(P)-binding Rossmann-fold domains"/>
    <property type="match status" value="1"/>
</dbReference>
<dbReference type="PANTHER" id="PTHR43391">
    <property type="entry name" value="RETINOL DEHYDROGENASE-RELATED"/>
    <property type="match status" value="1"/>
</dbReference>
<comment type="similarity">
    <text evidence="1 4">Belongs to the short-chain dehydrogenases/reductases (SDR) family.</text>
</comment>
<dbReference type="Gene3D" id="3.40.50.720">
    <property type="entry name" value="NAD(P)-binding Rossmann-like Domain"/>
    <property type="match status" value="1"/>
</dbReference>
<name>A0A3S0UCC7_9MOLU</name>
<evidence type="ECO:0000256" key="1">
    <source>
        <dbReference type="ARBA" id="ARBA00006484"/>
    </source>
</evidence>
<protein>
    <submittedName>
        <fullName evidence="5">SDR family NAD(P)-dependent oxidoreductase</fullName>
    </submittedName>
</protein>
<dbReference type="RefSeq" id="WP_127092492.1">
    <property type="nucleotide sequence ID" value="NZ_RAHC01000001.1"/>
</dbReference>
<dbReference type="GO" id="GO:0016491">
    <property type="term" value="F:oxidoreductase activity"/>
    <property type="evidence" value="ECO:0007669"/>
    <property type="project" value="UniProtKB-KW"/>
</dbReference>
<evidence type="ECO:0000256" key="2">
    <source>
        <dbReference type="ARBA" id="ARBA00022857"/>
    </source>
</evidence>
<dbReference type="CDD" id="cd05233">
    <property type="entry name" value="SDR_c"/>
    <property type="match status" value="1"/>
</dbReference>
<dbReference type="Proteomes" id="UP000274545">
    <property type="component" value="Unassembled WGS sequence"/>
</dbReference>
<evidence type="ECO:0000313" key="5">
    <source>
        <dbReference type="EMBL" id="RUP78173.1"/>
    </source>
</evidence>
<dbReference type="PANTHER" id="PTHR43391:SF14">
    <property type="entry name" value="DEHYDROGENASE_REDUCTASE SDR FAMILY PROTEIN 7-LIKE"/>
    <property type="match status" value="1"/>
</dbReference>
<proteinExistence type="inferred from homology"/>
<dbReference type="Pfam" id="PF00106">
    <property type="entry name" value="adh_short"/>
    <property type="match status" value="1"/>
</dbReference>
<sequence length="207" mass="23932">MQTFNCDLSQIATNRKLISELNKIDFDIMINNAGFSVFGMFENTNIDDELNLIDLNIKSLQFMTKYFYLKYHKNNTEKRIINLASIAAFQPGPLYATYFASKSYVLNFSCAINFELQQQKSKLKVIALCPGPIKTDFWNRAQYQSKKLPPGSMNVTKFTKIAFKKINQTKRDVVLIGSKNKINVFFPKHLPRKMVLKQVYKMQKSGL</sequence>
<comment type="caution">
    <text evidence="5">The sequence shown here is derived from an EMBL/GenBank/DDBJ whole genome shotgun (WGS) entry which is preliminary data.</text>
</comment>
<keyword evidence="3" id="KW-0560">Oxidoreductase</keyword>
<evidence type="ECO:0000256" key="4">
    <source>
        <dbReference type="RuleBase" id="RU000363"/>
    </source>
</evidence>
<dbReference type="PRINTS" id="PR00080">
    <property type="entry name" value="SDRFAMILY"/>
</dbReference>
<dbReference type="AlphaFoldDB" id="A0A3S0UCC7"/>
<evidence type="ECO:0000313" key="6">
    <source>
        <dbReference type="Proteomes" id="UP000274545"/>
    </source>
</evidence>
<keyword evidence="2" id="KW-0521">NADP</keyword>
<accession>A0A3S0UCC7</accession>
<reference evidence="5 6" key="1">
    <citation type="journal article" date="2019" name="Genome Biol. Evol.">
        <title>Toxin and genome evolution in a Drosophila defensive symbiosis.</title>
        <authorList>
            <person name="Ballinger M.J."/>
            <person name="Gawryluk R.M."/>
            <person name="Perlman S.J."/>
        </authorList>
    </citation>
    <scope>NUCLEOTIDE SEQUENCE [LARGE SCALE GENOMIC DNA]</scope>
    <source>
        <strain evidence="6">sNeo</strain>
    </source>
</reference>
<dbReference type="PRINTS" id="PR00081">
    <property type="entry name" value="GDHRDH"/>
</dbReference>